<name>A0A2B7YU53_9FUSO</name>
<dbReference type="AlphaFoldDB" id="A0A2B7YU53"/>
<feature type="signal peptide" evidence="1">
    <location>
        <begin position="1"/>
        <end position="19"/>
    </location>
</feature>
<evidence type="ECO:0000313" key="2">
    <source>
        <dbReference type="EMBL" id="PGH24372.1"/>
    </source>
</evidence>
<organism evidence="2 3">
    <name type="scientific">Fusobacterium animalis</name>
    <dbReference type="NCBI Taxonomy" id="76859"/>
    <lineage>
        <taxon>Bacteria</taxon>
        <taxon>Fusobacteriati</taxon>
        <taxon>Fusobacteriota</taxon>
        <taxon>Fusobacteriia</taxon>
        <taxon>Fusobacteriales</taxon>
        <taxon>Fusobacteriaceae</taxon>
        <taxon>Fusobacterium</taxon>
    </lineage>
</organism>
<protein>
    <submittedName>
        <fullName evidence="2">Uncharacterized protein</fullName>
    </submittedName>
</protein>
<evidence type="ECO:0000313" key="3">
    <source>
        <dbReference type="Proteomes" id="UP000226179"/>
    </source>
</evidence>
<comment type="caution">
    <text evidence="2">The sequence shown here is derived from an EMBL/GenBank/DDBJ whole genome shotgun (WGS) entry which is preliminary data.</text>
</comment>
<dbReference type="Proteomes" id="UP000226179">
    <property type="component" value="Unassembled WGS sequence"/>
</dbReference>
<proteinExistence type="predicted"/>
<evidence type="ECO:0000256" key="1">
    <source>
        <dbReference type="SAM" id="SignalP"/>
    </source>
</evidence>
<dbReference type="EMBL" id="NJGJ01000001">
    <property type="protein sequence ID" value="PGH24372.1"/>
    <property type="molecule type" value="Genomic_DNA"/>
</dbReference>
<reference evidence="2 3" key="1">
    <citation type="submission" date="2017-06" db="EMBL/GenBank/DDBJ databases">
        <title>Draft genome sequence of Fusobacterium nucleatum subsp. animalis KCOM 1280 (=ChDC F318).</title>
        <authorList>
            <person name="Kook J.-K."/>
            <person name="Park S.-N."/>
            <person name="Lim Y.K."/>
            <person name="Roh H."/>
        </authorList>
    </citation>
    <scope>NUCLEOTIDE SEQUENCE [LARGE SCALE GENOMIC DNA]</scope>
    <source>
        <strain evidence="3">KCOM 1280 ( ChDC F318)</strain>
    </source>
</reference>
<dbReference type="RefSeq" id="WP_158411318.1">
    <property type="nucleotide sequence ID" value="NZ_CP077150.1"/>
</dbReference>
<keyword evidence="1" id="KW-0732">Signal</keyword>
<accession>A0A2B7YU53</accession>
<sequence length="139" mass="16161">MKKLYVFYLFIILSLATFAQQLNTDGEPHFDKLVGVKFIKPYYPNGVNYDFLLNYMITKKENDYYLTGKWENPGTTEIENVKTKLKVYKKIFLKSEDGDIFAYDIKKNTLALMGAEVAPPPGVDPEFEVFIYFRKGSKK</sequence>
<feature type="chain" id="PRO_5012586591" evidence="1">
    <location>
        <begin position="20"/>
        <end position="139"/>
    </location>
</feature>
<gene>
    <name evidence="2" type="ORF">RN90_02360</name>
</gene>